<keyword evidence="9" id="KW-1185">Reference proteome</keyword>
<feature type="transmembrane region" description="Helical" evidence="6">
    <location>
        <begin position="387"/>
        <end position="407"/>
    </location>
</feature>
<feature type="transmembrane region" description="Helical" evidence="6">
    <location>
        <begin position="419"/>
        <end position="440"/>
    </location>
</feature>
<dbReference type="InterPro" id="IPR019108">
    <property type="entry name" value="Caa3_assmbl_CtaG-rel"/>
</dbReference>
<evidence type="ECO:0000256" key="1">
    <source>
        <dbReference type="ARBA" id="ARBA00004651"/>
    </source>
</evidence>
<evidence type="ECO:0000256" key="6">
    <source>
        <dbReference type="SAM" id="Phobius"/>
    </source>
</evidence>
<dbReference type="Pfam" id="PF09678">
    <property type="entry name" value="Caa3_CtaG"/>
    <property type="match status" value="1"/>
</dbReference>
<dbReference type="Pfam" id="PF05425">
    <property type="entry name" value="CopD"/>
    <property type="match status" value="1"/>
</dbReference>
<feature type="transmembrane region" description="Helical" evidence="6">
    <location>
        <begin position="540"/>
        <end position="557"/>
    </location>
</feature>
<feature type="domain" description="Copper resistance protein D" evidence="7">
    <location>
        <begin position="246"/>
        <end position="344"/>
    </location>
</feature>
<sequence>MTSTPTLREAGARRGLPADRATALRIAGPAILAVAAVAALIWGLIVGGGAAPLVIGDPGPLVRWGLPTATLAVNLSAAGMVGALVVALFSLRAGDRSFDAALDTASVSAAIFTLAAATTGFFTFINAFNPAVGLGPEFGAQLGRFLVETEGGRTWLLTAIAGAAITVLAFAVRSWTPTLFVAILAIAAMVPMGTQGHSGEEANHNAAVMAIILHIIAAAVWLGGLVLLVVIRPILEREHGRDGIAAALSRYSSIALAAFVVVAVSGTVRASIGVGAWENLASPYGAILLVKVGALIALGILGAWYRKRMIGRLAAADAASRLFWGLVVLELAFMGIASGAAAALGRTAPPTTSALPEVRTPAEYLTGAALPPELTLERWFTSWNVDLLWAFAAGFGIFLYLAGVWRLRRRGDAWPLFRTILWVAGLALLFWVTCGPVNAYQDYLFSVHMVGHMLLTMAIPLLLVAGAPVTLAARAIHKRTDGTRGGREWILWAVHSPVARVLTNPFVAAGLFVGSLWVFYFTDLFRWSLYDHLGHEWMTAHFLITGYLFVLTLIGIDPVPYRLPYAGRLVLLIAVMAIHAFFGIAIMSQSGLMVAEWFGAMGRMWGPTPLEDQYIGGGVAWSIGELPTLILAVTVAIQWSRSDDRAQKRADRHADRTGDAELEAYNAQLAALAERDAQDAQRR</sequence>
<gene>
    <name evidence="8" type="ORF">GCM10009807_02280</name>
</gene>
<dbReference type="PANTHER" id="PTHR34820">
    <property type="entry name" value="INNER MEMBRANE PROTEIN YEBZ"/>
    <property type="match status" value="1"/>
</dbReference>
<keyword evidence="5 6" id="KW-0472">Membrane</keyword>
<evidence type="ECO:0000259" key="7">
    <source>
        <dbReference type="Pfam" id="PF05425"/>
    </source>
</evidence>
<organism evidence="8 9">
    <name type="scientific">Microbacterium lacus</name>
    <dbReference type="NCBI Taxonomy" id="415217"/>
    <lineage>
        <taxon>Bacteria</taxon>
        <taxon>Bacillati</taxon>
        <taxon>Actinomycetota</taxon>
        <taxon>Actinomycetes</taxon>
        <taxon>Micrococcales</taxon>
        <taxon>Microbacteriaceae</taxon>
        <taxon>Microbacterium</taxon>
    </lineage>
</organism>
<feature type="transmembrane region" description="Helical" evidence="6">
    <location>
        <begin position="497"/>
        <end position="520"/>
    </location>
</feature>
<comment type="subcellular location">
    <subcellularLocation>
        <location evidence="1">Cell membrane</location>
        <topology evidence="1">Multi-pass membrane protein</topology>
    </subcellularLocation>
</comment>
<protein>
    <submittedName>
        <fullName evidence="8">Cytochrome c oxidase assembly protein</fullName>
    </submittedName>
</protein>
<keyword evidence="3 6" id="KW-0812">Transmembrane</keyword>
<dbReference type="InterPro" id="IPR032694">
    <property type="entry name" value="CopC/D"/>
</dbReference>
<dbReference type="Proteomes" id="UP001500596">
    <property type="component" value="Unassembled WGS sequence"/>
</dbReference>
<feature type="transmembrane region" description="Helical" evidence="6">
    <location>
        <begin position="251"/>
        <end position="272"/>
    </location>
</feature>
<keyword evidence="4 6" id="KW-1133">Transmembrane helix</keyword>
<evidence type="ECO:0000256" key="5">
    <source>
        <dbReference type="ARBA" id="ARBA00023136"/>
    </source>
</evidence>
<dbReference type="EMBL" id="BAAAPK010000001">
    <property type="protein sequence ID" value="GAA1661992.1"/>
    <property type="molecule type" value="Genomic_DNA"/>
</dbReference>
<feature type="transmembrane region" description="Helical" evidence="6">
    <location>
        <begin position="569"/>
        <end position="594"/>
    </location>
</feature>
<proteinExistence type="predicted"/>
<feature type="transmembrane region" description="Helical" evidence="6">
    <location>
        <begin position="452"/>
        <end position="476"/>
    </location>
</feature>
<dbReference type="InterPro" id="IPR008457">
    <property type="entry name" value="Cu-R_CopD_dom"/>
</dbReference>
<feature type="transmembrane region" description="Helical" evidence="6">
    <location>
        <begin position="614"/>
        <end position="639"/>
    </location>
</feature>
<evidence type="ECO:0000256" key="2">
    <source>
        <dbReference type="ARBA" id="ARBA00022475"/>
    </source>
</evidence>
<feature type="transmembrane region" description="Helical" evidence="6">
    <location>
        <begin position="326"/>
        <end position="345"/>
    </location>
</feature>
<evidence type="ECO:0000256" key="3">
    <source>
        <dbReference type="ARBA" id="ARBA00022692"/>
    </source>
</evidence>
<reference evidence="9" key="1">
    <citation type="journal article" date="2019" name="Int. J. Syst. Evol. Microbiol.">
        <title>The Global Catalogue of Microorganisms (GCM) 10K type strain sequencing project: providing services to taxonomists for standard genome sequencing and annotation.</title>
        <authorList>
            <consortium name="The Broad Institute Genomics Platform"/>
            <consortium name="The Broad Institute Genome Sequencing Center for Infectious Disease"/>
            <person name="Wu L."/>
            <person name="Ma J."/>
        </authorList>
    </citation>
    <scope>NUCLEOTIDE SEQUENCE [LARGE SCALE GENOMIC DNA]</scope>
    <source>
        <strain evidence="9">JCM 15575</strain>
    </source>
</reference>
<feature type="transmembrane region" description="Helical" evidence="6">
    <location>
        <begin position="284"/>
        <end position="305"/>
    </location>
</feature>
<feature type="transmembrane region" description="Helical" evidence="6">
    <location>
        <begin position="105"/>
        <end position="128"/>
    </location>
</feature>
<feature type="transmembrane region" description="Helical" evidence="6">
    <location>
        <begin position="30"/>
        <end position="51"/>
    </location>
</feature>
<dbReference type="PANTHER" id="PTHR34820:SF4">
    <property type="entry name" value="INNER MEMBRANE PROTEIN YEBZ"/>
    <property type="match status" value="1"/>
</dbReference>
<feature type="transmembrane region" description="Helical" evidence="6">
    <location>
        <begin position="154"/>
        <end position="172"/>
    </location>
</feature>
<evidence type="ECO:0000313" key="9">
    <source>
        <dbReference type="Proteomes" id="UP001500596"/>
    </source>
</evidence>
<feature type="transmembrane region" description="Helical" evidence="6">
    <location>
        <begin position="208"/>
        <end position="231"/>
    </location>
</feature>
<name>A0ABP4RX05_9MICO</name>
<evidence type="ECO:0000313" key="8">
    <source>
        <dbReference type="EMBL" id="GAA1661992.1"/>
    </source>
</evidence>
<keyword evidence="2" id="KW-1003">Cell membrane</keyword>
<feature type="transmembrane region" description="Helical" evidence="6">
    <location>
        <begin position="179"/>
        <end position="196"/>
    </location>
</feature>
<accession>A0ABP4RX05</accession>
<comment type="caution">
    <text evidence="8">The sequence shown here is derived from an EMBL/GenBank/DDBJ whole genome shotgun (WGS) entry which is preliminary data.</text>
</comment>
<feature type="transmembrane region" description="Helical" evidence="6">
    <location>
        <begin position="71"/>
        <end position="93"/>
    </location>
</feature>
<evidence type="ECO:0000256" key="4">
    <source>
        <dbReference type="ARBA" id="ARBA00022989"/>
    </source>
</evidence>